<comment type="caution">
    <text evidence="1">The sequence shown here is derived from an EMBL/GenBank/DDBJ whole genome shotgun (WGS) entry which is preliminary data.</text>
</comment>
<evidence type="ECO:0000313" key="2">
    <source>
        <dbReference type="Proteomes" id="UP001590951"/>
    </source>
</evidence>
<organism evidence="1 2">
    <name type="scientific">Lepraria finkii</name>
    <dbReference type="NCBI Taxonomy" id="1340010"/>
    <lineage>
        <taxon>Eukaryota</taxon>
        <taxon>Fungi</taxon>
        <taxon>Dikarya</taxon>
        <taxon>Ascomycota</taxon>
        <taxon>Pezizomycotina</taxon>
        <taxon>Lecanoromycetes</taxon>
        <taxon>OSLEUM clade</taxon>
        <taxon>Lecanoromycetidae</taxon>
        <taxon>Lecanorales</taxon>
        <taxon>Lecanorineae</taxon>
        <taxon>Stereocaulaceae</taxon>
        <taxon>Lepraria</taxon>
    </lineage>
</organism>
<dbReference type="EMBL" id="JBHFEH010000009">
    <property type="protein sequence ID" value="KAL2056074.1"/>
    <property type="molecule type" value="Genomic_DNA"/>
</dbReference>
<accession>A0ABR4BH05</accession>
<gene>
    <name evidence="1" type="ORF">ABVK25_003717</name>
</gene>
<sequence>MLLPMDTGTPRAILGLMAFGADESAGIRITSLDDYNKCLDYLQPQYYNEVDNARSYIGGN</sequence>
<name>A0ABR4BH05_9LECA</name>
<keyword evidence="2" id="KW-1185">Reference proteome</keyword>
<dbReference type="Proteomes" id="UP001590951">
    <property type="component" value="Unassembled WGS sequence"/>
</dbReference>
<reference evidence="1 2" key="1">
    <citation type="submission" date="2024-09" db="EMBL/GenBank/DDBJ databases">
        <title>Rethinking Asexuality: The Enigmatic Case of Functional Sexual Genes in Lepraria (Stereocaulaceae).</title>
        <authorList>
            <person name="Doellman M."/>
            <person name="Sun Y."/>
            <person name="Barcenas-Pena A."/>
            <person name="Lumbsch H.T."/>
            <person name="Grewe F."/>
        </authorList>
    </citation>
    <scope>NUCLEOTIDE SEQUENCE [LARGE SCALE GENOMIC DNA]</scope>
    <source>
        <strain evidence="1 2">Grewe 0041</strain>
    </source>
</reference>
<evidence type="ECO:0000313" key="1">
    <source>
        <dbReference type="EMBL" id="KAL2056074.1"/>
    </source>
</evidence>
<protein>
    <submittedName>
        <fullName evidence="1">Uncharacterized protein</fullName>
    </submittedName>
</protein>
<proteinExistence type="predicted"/>